<organism evidence="13 14">
    <name type="scientific">Trichinella pseudospiralis</name>
    <name type="common">Parasitic roundworm</name>
    <dbReference type="NCBI Taxonomy" id="6337"/>
    <lineage>
        <taxon>Eukaryota</taxon>
        <taxon>Metazoa</taxon>
        <taxon>Ecdysozoa</taxon>
        <taxon>Nematoda</taxon>
        <taxon>Enoplea</taxon>
        <taxon>Dorylaimia</taxon>
        <taxon>Trichinellida</taxon>
        <taxon>Trichinellidae</taxon>
        <taxon>Trichinella</taxon>
    </lineage>
</organism>
<dbReference type="GO" id="GO:0042393">
    <property type="term" value="F:histone binding"/>
    <property type="evidence" value="ECO:0007669"/>
    <property type="project" value="TreeGrafter"/>
</dbReference>
<dbReference type="Gene3D" id="3.30.710.10">
    <property type="entry name" value="Potassium Channel Kv1.1, Chain A"/>
    <property type="match status" value="1"/>
</dbReference>
<dbReference type="InterPro" id="IPR000210">
    <property type="entry name" value="BTB/POZ_dom"/>
</dbReference>
<evidence type="ECO:0000256" key="5">
    <source>
        <dbReference type="ARBA" id="ARBA00023242"/>
    </source>
</evidence>
<name>A0A0V0XKD0_TRIPS</name>
<dbReference type="InterPro" id="IPR019787">
    <property type="entry name" value="Znf_PHD-finger"/>
</dbReference>
<dbReference type="PROSITE" id="PS50016">
    <property type="entry name" value="ZF_PHD_2"/>
    <property type="match status" value="1"/>
</dbReference>
<keyword evidence="13" id="KW-0418">Kinase</keyword>
<dbReference type="InterPro" id="IPR013083">
    <property type="entry name" value="Znf_RING/FYVE/PHD"/>
</dbReference>
<dbReference type="PANTHER" id="PTHR46802:SF1">
    <property type="entry name" value="TYROSINE-PROTEIN KINASE BAZ1B"/>
    <property type="match status" value="1"/>
</dbReference>
<evidence type="ECO:0000313" key="13">
    <source>
        <dbReference type="EMBL" id="KRX88440.1"/>
    </source>
</evidence>
<dbReference type="InterPro" id="IPR011011">
    <property type="entry name" value="Znf_FYVE_PHD"/>
</dbReference>
<dbReference type="GO" id="GO:0008270">
    <property type="term" value="F:zinc ion binding"/>
    <property type="evidence" value="ECO:0007669"/>
    <property type="project" value="UniProtKB-KW"/>
</dbReference>
<dbReference type="EMBL" id="JYDU01000236">
    <property type="protein sequence ID" value="KRX88440.1"/>
    <property type="molecule type" value="Genomic_DNA"/>
</dbReference>
<keyword evidence="13" id="KW-0808">Transferase</keyword>
<sequence length="1515" mass="175868">LCARNQFAVLHFVAAFLPLVFWYKMPLHHNNFFEHRNGESDPSAPPFVAPLIEKWGDVRIRKLVDSKKWSCRTQGKYSLSFQEAVECEKKCRQKLLASVPNYYFKAVIEFLDGTKYCISTIMDELRFQFKHMFFEGQPVMFQHGGKRHDLYKILQFCRGQIVSSRLASNRAKSSKITNGEKANVSPAKIEEEVIKEAKQMIYTIVMRQGNKVQKIENVKPDQIKSLGVKPPCGKVIREIVRTFASKPNFASSSFPWKADRTVLNELKSFDIEVGDLPDTERRSNTSQSEKKKKEQPTSKSSRSSTNLLQYFPRVDKTVGDSAAQSATTSPQKRKNTPKKLANSQKNTQVEKILKKAKTVRATPKTFSFNIEKLETMWIDTLEKPNNWRVYCHYADAIVRKRGTVKEFEVIPNEALRRDMLSRLQLRKLREKIDGMTGEDKKQYVEEYKLKRKELQLEQNKLCDDLQVTNSRALPMPSLCMPPEPMSHEDYGEMLSLSAFIHCYRSAFDSFNEYQLNFTDLCKAIASCCDSDNFQEANGLLVCLLEAAMQAEIVENYEEFGIPLKSVTLDIYSASEIARIMLKENDYYESEDEERKSSVSDNSDQCIDLTMQSLMEEMANVEFCQLDVKWKTKVLWYLMEMLLRSNVVEEFLRKSYQKFHSAWKRKMQLTNELMKLSENNNTDKVNNGKLDNFLVDLEDEEDEEKKKKKKKMEMGESSPSKVHTMPKQTLTLRQQVLQEEKVKREKQKEEREREAARERLRFQLETVDKSVEMMRKFSMRSLNKIAPLGTDRYYNRYWFFGKWLPGLFVEKVCVLFFHLLISALCEKILSCRVVSKVQLLPVEQRMKNMYQWYHYSTEEQIRELIERLLDKGERESRLKKAISKCLPEIVASLNSNSNGKSANVFVESEFENPVKCMKKRLLDLEQQFTAGHFVQFQDRNAWLSQVKKAADLKRLADLLVSLQKMIRPNLLCGWMQMDVAVNSKKKSRPSADEQRIAKWQRAVHQSATFSRLFVLLSVFENSVQLYRSTTKAKCQTCRKSDDLKCLLLCDACNAACHTYCSRPPLQAVPSVAWLCISCKRYNSKEKIKRERQENDEICEGKTSNRCTRGGKMNSAQNYVERLNGRMAYSEVQKKCSEIFEKIQSSGLSSYLQTMTENAGVVLRSTRAMEKSKTLAFVKSRLNNYASLEEFFSDLKTVLQNSRTACQGRKRILRNLDDLEEMIEALENECETNSGRKNGPGEFEWSVRVRSAERRPLPFDPLLGRSEKVQQHHHQAVILNIGGRRFSVSVHSLAMEPESILTQLVREQWRPSLGFTEVYIHRDPTYFHYVLNYLRNGHRALLPSNEVDMAQLFREAEFYQLHGLLPLLWRITQSMPVIGDQLQCLFNFCLIEVNDEVSWNPGVLSLYWQSVAVNNRCYGPRQAHFQIVGPIRGKYQLRCSAWWCYDISCPACSQFDFAPMPESVELLLIEQSVKQEMTQARGVLKQFAADGMCALVEWNQGSYRFHLPVSALLRYRR</sequence>
<evidence type="ECO:0000256" key="7">
    <source>
        <dbReference type="PROSITE-ProRule" id="PRU00475"/>
    </source>
</evidence>
<protein>
    <submittedName>
        <fullName evidence="13">Tyrosine-protein kinase BAZ1B</fullName>
    </submittedName>
</protein>
<dbReference type="CDD" id="cd18316">
    <property type="entry name" value="BTB_POZ_KCTD-like"/>
    <property type="match status" value="1"/>
</dbReference>
<feature type="domain" description="PHD-type" evidence="11">
    <location>
        <begin position="1030"/>
        <end position="1080"/>
    </location>
</feature>
<dbReference type="GO" id="GO:0090535">
    <property type="term" value="C:WICH complex"/>
    <property type="evidence" value="ECO:0007669"/>
    <property type="project" value="InterPro"/>
</dbReference>
<dbReference type="Gene3D" id="3.30.40.10">
    <property type="entry name" value="Zinc/RING finger domain, C3HC4 (zinc finger)"/>
    <property type="match status" value="1"/>
</dbReference>
<feature type="compositionally biased region" description="Basic and acidic residues" evidence="9">
    <location>
        <begin position="278"/>
        <end position="296"/>
    </location>
</feature>
<dbReference type="GO" id="GO:0006974">
    <property type="term" value="P:DNA damage response"/>
    <property type="evidence" value="ECO:0007669"/>
    <property type="project" value="TreeGrafter"/>
</dbReference>
<dbReference type="InterPro" id="IPR001965">
    <property type="entry name" value="Znf_PHD"/>
</dbReference>
<feature type="transmembrane region" description="Helical" evidence="10">
    <location>
        <begin position="7"/>
        <end position="25"/>
    </location>
</feature>
<dbReference type="PROSITE" id="PS51136">
    <property type="entry name" value="WAC"/>
    <property type="match status" value="1"/>
</dbReference>
<feature type="coiled-coil region" evidence="8">
    <location>
        <begin position="1207"/>
        <end position="1234"/>
    </location>
</feature>
<feature type="non-terminal residue" evidence="13">
    <location>
        <position position="1"/>
    </location>
</feature>
<keyword evidence="5 7" id="KW-0539">Nucleus</keyword>
<keyword evidence="10" id="KW-0472">Membrane</keyword>
<dbReference type="SUPFAM" id="SSF57903">
    <property type="entry name" value="FYVE/PHD zinc finger"/>
    <property type="match status" value="1"/>
</dbReference>
<dbReference type="Pfam" id="PF15613">
    <property type="entry name" value="WSD"/>
    <property type="match status" value="1"/>
</dbReference>
<keyword evidence="3 6" id="KW-0863">Zinc-finger</keyword>
<feature type="region of interest" description="Disordered" evidence="9">
    <location>
        <begin position="700"/>
        <end position="725"/>
    </location>
</feature>
<comment type="subcellular location">
    <subcellularLocation>
        <location evidence="1 7">Nucleus</location>
    </subcellularLocation>
</comment>
<dbReference type="Proteomes" id="UP000054815">
    <property type="component" value="Unassembled WGS sequence"/>
</dbReference>
<gene>
    <name evidence="13" type="primary">BAZ1B</name>
    <name evidence="13" type="ORF">T4E_928</name>
</gene>
<evidence type="ECO:0000256" key="1">
    <source>
        <dbReference type="ARBA" id="ARBA00004123"/>
    </source>
</evidence>
<dbReference type="GO" id="GO:0051260">
    <property type="term" value="P:protein homooligomerization"/>
    <property type="evidence" value="ECO:0007669"/>
    <property type="project" value="InterPro"/>
</dbReference>
<proteinExistence type="predicted"/>
<dbReference type="SMART" id="SM00249">
    <property type="entry name" value="PHD"/>
    <property type="match status" value="1"/>
</dbReference>
<feature type="region of interest" description="Disordered" evidence="9">
    <location>
        <begin position="318"/>
        <end position="349"/>
    </location>
</feature>
<feature type="region of interest" description="Disordered" evidence="9">
    <location>
        <begin position="274"/>
        <end position="306"/>
    </location>
</feature>
<evidence type="ECO:0000259" key="12">
    <source>
        <dbReference type="PROSITE" id="PS51136"/>
    </source>
</evidence>
<evidence type="ECO:0000259" key="11">
    <source>
        <dbReference type="PROSITE" id="PS50016"/>
    </source>
</evidence>
<evidence type="ECO:0000256" key="8">
    <source>
        <dbReference type="SAM" id="Coils"/>
    </source>
</evidence>
<evidence type="ECO:0000256" key="6">
    <source>
        <dbReference type="PROSITE-ProRule" id="PRU00146"/>
    </source>
</evidence>
<dbReference type="InterPro" id="IPR011333">
    <property type="entry name" value="SKP1/BTB/POZ_sf"/>
</dbReference>
<evidence type="ECO:0000256" key="9">
    <source>
        <dbReference type="SAM" id="MobiDB-lite"/>
    </source>
</evidence>
<feature type="compositionally biased region" description="Polar residues" evidence="9">
    <location>
        <begin position="297"/>
        <end position="306"/>
    </location>
</feature>
<evidence type="ECO:0000256" key="10">
    <source>
        <dbReference type="SAM" id="Phobius"/>
    </source>
</evidence>
<dbReference type="Pfam" id="PF00628">
    <property type="entry name" value="PHD"/>
    <property type="match status" value="1"/>
</dbReference>
<feature type="domain" description="WAC" evidence="12">
    <location>
        <begin position="39"/>
        <end position="146"/>
    </location>
</feature>
<dbReference type="InterPro" id="IPR003131">
    <property type="entry name" value="T1-type_BTB"/>
</dbReference>
<dbReference type="PANTHER" id="PTHR46802">
    <property type="entry name" value="TYROSINE-PROTEIN KINASE BAZ1B"/>
    <property type="match status" value="1"/>
</dbReference>
<accession>A0A0V0XKD0</accession>
<keyword evidence="10" id="KW-0812">Transmembrane</keyword>
<keyword evidence="2" id="KW-0479">Metal-binding</keyword>
<evidence type="ECO:0000313" key="14">
    <source>
        <dbReference type="Proteomes" id="UP000054815"/>
    </source>
</evidence>
<dbReference type="Pfam" id="PF10537">
    <property type="entry name" value="WAC_Acf1_DNA_bd"/>
    <property type="match status" value="1"/>
</dbReference>
<keyword evidence="4" id="KW-0862">Zinc</keyword>
<reference evidence="13 14" key="1">
    <citation type="submission" date="2015-01" db="EMBL/GenBank/DDBJ databases">
        <title>Evolution of Trichinella species and genotypes.</title>
        <authorList>
            <person name="Korhonen P.K."/>
            <person name="Edoardo P."/>
            <person name="Giuseppe L.R."/>
            <person name="Gasser R.B."/>
        </authorList>
    </citation>
    <scope>NUCLEOTIDE SEQUENCE [LARGE SCALE GENOMIC DNA]</scope>
    <source>
        <strain evidence="13">ISS141</strain>
    </source>
</reference>
<dbReference type="InterPro" id="IPR028941">
    <property type="entry name" value="WHIM2_dom"/>
</dbReference>
<keyword evidence="8" id="KW-0175">Coiled coil</keyword>
<dbReference type="GO" id="GO:0140801">
    <property type="term" value="F:histone H2AXY142 kinase activity"/>
    <property type="evidence" value="ECO:0007669"/>
    <property type="project" value="InterPro"/>
</dbReference>
<dbReference type="SUPFAM" id="SSF54695">
    <property type="entry name" value="POZ domain"/>
    <property type="match status" value="1"/>
</dbReference>
<keyword evidence="10" id="KW-1133">Transmembrane helix</keyword>
<dbReference type="SMART" id="SM00225">
    <property type="entry name" value="BTB"/>
    <property type="match status" value="1"/>
</dbReference>
<dbReference type="Pfam" id="PF02214">
    <property type="entry name" value="BTB_2"/>
    <property type="match status" value="1"/>
</dbReference>
<evidence type="ECO:0000256" key="2">
    <source>
        <dbReference type="ARBA" id="ARBA00022723"/>
    </source>
</evidence>
<dbReference type="InterPro" id="IPR047174">
    <property type="entry name" value="BAZ1B"/>
</dbReference>
<dbReference type="STRING" id="6337.A0A0V0XKD0"/>
<feature type="compositionally biased region" description="Polar residues" evidence="9">
    <location>
        <begin position="716"/>
        <end position="725"/>
    </location>
</feature>
<comment type="caution">
    <text evidence="13">The sequence shown here is derived from an EMBL/GenBank/DDBJ whole genome shotgun (WGS) entry which is preliminary data.</text>
</comment>
<evidence type="ECO:0000256" key="3">
    <source>
        <dbReference type="ARBA" id="ARBA00022771"/>
    </source>
</evidence>
<dbReference type="InterPro" id="IPR013136">
    <property type="entry name" value="WSTF_Acf1_Cbp146"/>
</dbReference>
<evidence type="ECO:0000256" key="4">
    <source>
        <dbReference type="ARBA" id="ARBA00022833"/>
    </source>
</evidence>